<evidence type="ECO:0000313" key="3">
    <source>
        <dbReference type="Proteomes" id="UP001075354"/>
    </source>
</evidence>
<comment type="caution">
    <text evidence="2">The sequence shown here is derived from an EMBL/GenBank/DDBJ whole genome shotgun (WGS) entry which is preliminary data.</text>
</comment>
<dbReference type="EMBL" id="JAPTSV010000016">
    <property type="protein sequence ID" value="KAJ1519521.1"/>
    <property type="molecule type" value="Genomic_DNA"/>
</dbReference>
<accession>A0AAV7X1L9</accession>
<organism evidence="2 3">
    <name type="scientific">Megalurothrips usitatus</name>
    <name type="common">bean blossom thrips</name>
    <dbReference type="NCBI Taxonomy" id="439358"/>
    <lineage>
        <taxon>Eukaryota</taxon>
        <taxon>Metazoa</taxon>
        <taxon>Ecdysozoa</taxon>
        <taxon>Arthropoda</taxon>
        <taxon>Hexapoda</taxon>
        <taxon>Insecta</taxon>
        <taxon>Pterygota</taxon>
        <taxon>Neoptera</taxon>
        <taxon>Paraneoptera</taxon>
        <taxon>Thysanoptera</taxon>
        <taxon>Terebrantia</taxon>
        <taxon>Thripoidea</taxon>
        <taxon>Thripidae</taxon>
        <taxon>Megalurothrips</taxon>
    </lineage>
</organism>
<feature type="compositionally biased region" description="Low complexity" evidence="1">
    <location>
        <begin position="25"/>
        <end position="59"/>
    </location>
</feature>
<dbReference type="AlphaFoldDB" id="A0AAV7X1L9"/>
<name>A0AAV7X1L9_9NEOP</name>
<sequence>MAGDNDHHHHPLSISKLIALFDAGSNNNNKKNRSSSPLSDVSVNSTTNTTSSNRTKSATLPTPRATAHGGARERSARDKAESADVLKKNQRNKTTVTPVLSRTGE</sequence>
<feature type="region of interest" description="Disordered" evidence="1">
    <location>
        <begin position="24"/>
        <end position="105"/>
    </location>
</feature>
<keyword evidence="3" id="KW-1185">Reference proteome</keyword>
<evidence type="ECO:0000256" key="1">
    <source>
        <dbReference type="SAM" id="MobiDB-lite"/>
    </source>
</evidence>
<proteinExistence type="predicted"/>
<dbReference type="Proteomes" id="UP001075354">
    <property type="component" value="Chromosome 16"/>
</dbReference>
<evidence type="ECO:0000313" key="2">
    <source>
        <dbReference type="EMBL" id="KAJ1519521.1"/>
    </source>
</evidence>
<gene>
    <name evidence="2" type="ORF">ONE63_004803</name>
</gene>
<feature type="compositionally biased region" description="Polar residues" evidence="1">
    <location>
        <begin position="92"/>
        <end position="105"/>
    </location>
</feature>
<feature type="compositionally biased region" description="Basic and acidic residues" evidence="1">
    <location>
        <begin position="70"/>
        <end position="87"/>
    </location>
</feature>
<protein>
    <submittedName>
        <fullName evidence="2">Uncharacterized protein</fullName>
    </submittedName>
</protein>
<reference evidence="2" key="1">
    <citation type="submission" date="2022-12" db="EMBL/GenBank/DDBJ databases">
        <title>Chromosome-level genome assembly of the bean flower thrips Megalurothrips usitatus.</title>
        <authorList>
            <person name="Ma L."/>
            <person name="Liu Q."/>
            <person name="Li H."/>
            <person name="Cai W."/>
        </authorList>
    </citation>
    <scope>NUCLEOTIDE SEQUENCE</scope>
    <source>
        <strain evidence="2">Cailab_2022a</strain>
    </source>
</reference>